<evidence type="ECO:0000256" key="1">
    <source>
        <dbReference type="SAM" id="MobiDB-lite"/>
    </source>
</evidence>
<protein>
    <submittedName>
        <fullName evidence="2">Uncharacterized protein</fullName>
    </submittedName>
</protein>
<gene>
    <name evidence="2" type="ORF">P4O66_002765</name>
</gene>
<organism evidence="2 3">
    <name type="scientific">Electrophorus voltai</name>
    <dbReference type="NCBI Taxonomy" id="2609070"/>
    <lineage>
        <taxon>Eukaryota</taxon>
        <taxon>Metazoa</taxon>
        <taxon>Chordata</taxon>
        <taxon>Craniata</taxon>
        <taxon>Vertebrata</taxon>
        <taxon>Euteleostomi</taxon>
        <taxon>Actinopterygii</taxon>
        <taxon>Neopterygii</taxon>
        <taxon>Teleostei</taxon>
        <taxon>Ostariophysi</taxon>
        <taxon>Gymnotiformes</taxon>
        <taxon>Gymnotoidei</taxon>
        <taxon>Gymnotidae</taxon>
        <taxon>Electrophorus</taxon>
    </lineage>
</organism>
<evidence type="ECO:0000313" key="2">
    <source>
        <dbReference type="EMBL" id="KAK1787249.1"/>
    </source>
</evidence>
<name>A0AAD9DNV8_9TELE</name>
<feature type="compositionally biased region" description="Polar residues" evidence="1">
    <location>
        <begin position="141"/>
        <end position="155"/>
    </location>
</feature>
<dbReference type="Proteomes" id="UP001239994">
    <property type="component" value="Unassembled WGS sequence"/>
</dbReference>
<evidence type="ECO:0000313" key="3">
    <source>
        <dbReference type="Proteomes" id="UP001239994"/>
    </source>
</evidence>
<feature type="compositionally biased region" description="Polar residues" evidence="1">
    <location>
        <begin position="163"/>
        <end position="179"/>
    </location>
</feature>
<keyword evidence="3" id="KW-1185">Reference proteome</keyword>
<sequence>MFIYTQNLFIISPCSPSLTPLAAHHHLQFLQQQLLQQQQQAQVAVAQSVAVVRRRWEQVAKMKDCSVKPQHKEVIVSPPQVQLLQDQLAAETAARMEAQARSHQLLLQNRDLLQHVALLVKHVGELEARVNSTAHYEESPWRSSSAHSLSPNLKNSHIPRSDQPITSTPEGETDTSPATTHAVDCTESYLSLLKLGGSHIATANGKLENTASEEGLDEGRGIISRLNSATPDERLASSCFL</sequence>
<dbReference type="EMBL" id="JAROKS010000023">
    <property type="protein sequence ID" value="KAK1787249.1"/>
    <property type="molecule type" value="Genomic_DNA"/>
</dbReference>
<reference evidence="2" key="1">
    <citation type="submission" date="2023-03" db="EMBL/GenBank/DDBJ databases">
        <title>Electrophorus voltai genome.</title>
        <authorList>
            <person name="Bian C."/>
        </authorList>
    </citation>
    <scope>NUCLEOTIDE SEQUENCE</scope>
    <source>
        <strain evidence="2">CB-2022</strain>
        <tissue evidence="2">Muscle</tissue>
    </source>
</reference>
<feature type="region of interest" description="Disordered" evidence="1">
    <location>
        <begin position="135"/>
        <end position="179"/>
    </location>
</feature>
<comment type="caution">
    <text evidence="2">The sequence shown here is derived from an EMBL/GenBank/DDBJ whole genome shotgun (WGS) entry which is preliminary data.</text>
</comment>
<proteinExistence type="predicted"/>
<dbReference type="AlphaFoldDB" id="A0AAD9DNV8"/>
<accession>A0AAD9DNV8</accession>